<dbReference type="FunFam" id="1.10.240.10:FF:000005">
    <property type="entry name" value="Tryptophan--tRNA ligase"/>
    <property type="match status" value="1"/>
</dbReference>
<dbReference type="PRINTS" id="PR01039">
    <property type="entry name" value="TRNASYNTHTRP"/>
</dbReference>
<dbReference type="InterPro" id="IPR002305">
    <property type="entry name" value="aa-tRNA-synth_Ic"/>
</dbReference>
<evidence type="ECO:0000256" key="3">
    <source>
        <dbReference type="ARBA" id="ARBA00022598"/>
    </source>
</evidence>
<dbReference type="GO" id="GO:0004830">
    <property type="term" value="F:tryptophan-tRNA ligase activity"/>
    <property type="evidence" value="ECO:0007669"/>
    <property type="project" value="UniProtKB-UniRule"/>
</dbReference>
<dbReference type="STRING" id="1817813.A2008_00615"/>
<accession>A0A1F7WPQ3</accession>
<dbReference type="GO" id="GO:0005524">
    <property type="term" value="F:ATP binding"/>
    <property type="evidence" value="ECO:0007669"/>
    <property type="project" value="UniProtKB-KW"/>
</dbReference>
<dbReference type="InterPro" id="IPR002306">
    <property type="entry name" value="Trp-tRNA-ligase"/>
</dbReference>
<evidence type="ECO:0000313" key="12">
    <source>
        <dbReference type="Proteomes" id="UP000178735"/>
    </source>
</evidence>
<evidence type="ECO:0000256" key="5">
    <source>
        <dbReference type="ARBA" id="ARBA00022840"/>
    </source>
</evidence>
<keyword evidence="6 10" id="KW-0648">Protein biosynthesis</keyword>
<gene>
    <name evidence="11" type="ORF">A2008_00615</name>
</gene>
<dbReference type="Gene3D" id="1.10.240.10">
    <property type="entry name" value="Tyrosyl-Transfer RNA Synthetase"/>
    <property type="match status" value="1"/>
</dbReference>
<comment type="caution">
    <text evidence="11">The sequence shown here is derived from an EMBL/GenBank/DDBJ whole genome shotgun (WGS) entry which is preliminary data.</text>
</comment>
<sequence length="332" mass="37479">MENKNLMFGMRSTGKLHLGHYEGVLKNMTALQQKFDCFIEVADWHSITTSLDTAGMKSIIFEMICDWLAAGIDAKKSTIFIQSCVREHAELHVLLSMLTPVSWLERVPTYKEQIQQLDLGENTSYGFLGYPILQAVDIALYKAAHVPVGRDQLPHLEITREILRKFNNFFNSPVFVEPQAVLTEMPMLLGTDNRKMSKSYGNSIYLSETAEDTAKKVLQMITDPNRIKKSDPGNPDICNVYSYHKIYSGAQVLDRVREECPKASIGCVECKKILAANLNEKLAAHREKRLQFVNNPSMIEDIINDGNKRARAVAAATLAEVNEKMGLRYFGK</sequence>
<dbReference type="GO" id="GO:0006436">
    <property type="term" value="P:tryptophanyl-tRNA aminoacylation"/>
    <property type="evidence" value="ECO:0007669"/>
    <property type="project" value="UniProtKB-UniRule"/>
</dbReference>
<comment type="catalytic activity">
    <reaction evidence="8">
        <text>tRNA(Trp) + L-tryptophan + ATP = L-tryptophyl-tRNA(Trp) + AMP + diphosphate + H(+)</text>
        <dbReference type="Rhea" id="RHEA:24080"/>
        <dbReference type="Rhea" id="RHEA-COMP:9671"/>
        <dbReference type="Rhea" id="RHEA-COMP:9705"/>
        <dbReference type="ChEBI" id="CHEBI:15378"/>
        <dbReference type="ChEBI" id="CHEBI:30616"/>
        <dbReference type="ChEBI" id="CHEBI:33019"/>
        <dbReference type="ChEBI" id="CHEBI:57912"/>
        <dbReference type="ChEBI" id="CHEBI:78442"/>
        <dbReference type="ChEBI" id="CHEBI:78535"/>
        <dbReference type="ChEBI" id="CHEBI:456215"/>
        <dbReference type="EC" id="6.1.1.2"/>
    </reaction>
</comment>
<proteinExistence type="inferred from homology"/>
<evidence type="ECO:0000256" key="1">
    <source>
        <dbReference type="ARBA" id="ARBA00005594"/>
    </source>
</evidence>
<dbReference type="EMBL" id="MGFH01000135">
    <property type="protein sequence ID" value="OGM04813.1"/>
    <property type="molecule type" value="Genomic_DNA"/>
</dbReference>
<dbReference type="PANTHER" id="PTHR43766:SF1">
    <property type="entry name" value="TRYPTOPHAN--TRNA LIGASE, MITOCHONDRIAL"/>
    <property type="match status" value="1"/>
</dbReference>
<evidence type="ECO:0000256" key="6">
    <source>
        <dbReference type="ARBA" id="ARBA00022917"/>
    </source>
</evidence>
<dbReference type="Gene3D" id="3.40.50.620">
    <property type="entry name" value="HUPs"/>
    <property type="match status" value="1"/>
</dbReference>
<dbReference type="Pfam" id="PF00579">
    <property type="entry name" value="tRNA-synt_1b"/>
    <property type="match status" value="1"/>
</dbReference>
<dbReference type="GO" id="GO:0005829">
    <property type="term" value="C:cytosol"/>
    <property type="evidence" value="ECO:0007669"/>
    <property type="project" value="TreeGrafter"/>
</dbReference>
<evidence type="ECO:0000313" key="11">
    <source>
        <dbReference type="EMBL" id="OGM04813.1"/>
    </source>
</evidence>
<keyword evidence="3 10" id="KW-0436">Ligase</keyword>
<evidence type="ECO:0000256" key="2">
    <source>
        <dbReference type="ARBA" id="ARBA00013161"/>
    </source>
</evidence>
<evidence type="ECO:0000256" key="7">
    <source>
        <dbReference type="ARBA" id="ARBA00023146"/>
    </source>
</evidence>
<name>A0A1F7WPQ3_9BACT</name>
<dbReference type="Proteomes" id="UP000178735">
    <property type="component" value="Unassembled WGS sequence"/>
</dbReference>
<protein>
    <recommendedName>
        <fullName evidence="2 9">Tryptophan--tRNA ligase</fullName>
        <ecNumber evidence="2 9">6.1.1.2</ecNumber>
    </recommendedName>
</protein>
<dbReference type="InterPro" id="IPR050203">
    <property type="entry name" value="Trp-tRNA_synthetase"/>
</dbReference>
<keyword evidence="7 10" id="KW-0030">Aminoacyl-tRNA synthetase</keyword>
<reference evidence="11 12" key="1">
    <citation type="journal article" date="2016" name="Nat. Commun.">
        <title>Thousands of microbial genomes shed light on interconnected biogeochemical processes in an aquifer system.</title>
        <authorList>
            <person name="Anantharaman K."/>
            <person name="Brown C.T."/>
            <person name="Hug L.A."/>
            <person name="Sharon I."/>
            <person name="Castelle C.J."/>
            <person name="Probst A.J."/>
            <person name="Thomas B.C."/>
            <person name="Singh A."/>
            <person name="Wilkins M.J."/>
            <person name="Karaoz U."/>
            <person name="Brodie E.L."/>
            <person name="Williams K.H."/>
            <person name="Hubbard S.S."/>
            <person name="Banfield J.F."/>
        </authorList>
    </citation>
    <scope>NUCLEOTIDE SEQUENCE [LARGE SCALE GENOMIC DNA]</scope>
</reference>
<dbReference type="AlphaFoldDB" id="A0A1F7WPQ3"/>
<comment type="similarity">
    <text evidence="1 10">Belongs to the class-I aminoacyl-tRNA synthetase family.</text>
</comment>
<evidence type="ECO:0000256" key="10">
    <source>
        <dbReference type="RuleBase" id="RU363036"/>
    </source>
</evidence>
<dbReference type="PANTHER" id="PTHR43766">
    <property type="entry name" value="TRYPTOPHAN--TRNA LIGASE, MITOCHONDRIAL"/>
    <property type="match status" value="1"/>
</dbReference>
<evidence type="ECO:0000256" key="4">
    <source>
        <dbReference type="ARBA" id="ARBA00022741"/>
    </source>
</evidence>
<dbReference type="SUPFAM" id="SSF52374">
    <property type="entry name" value="Nucleotidylyl transferase"/>
    <property type="match status" value="1"/>
</dbReference>
<dbReference type="EC" id="6.1.1.2" evidence="2 9"/>
<dbReference type="InterPro" id="IPR014729">
    <property type="entry name" value="Rossmann-like_a/b/a_fold"/>
</dbReference>
<organism evidence="11 12">
    <name type="scientific">Candidatus Wallbacteria bacterium GWC2_49_35</name>
    <dbReference type="NCBI Taxonomy" id="1817813"/>
    <lineage>
        <taxon>Bacteria</taxon>
        <taxon>Candidatus Walliibacteriota</taxon>
    </lineage>
</organism>
<keyword evidence="5 10" id="KW-0067">ATP-binding</keyword>
<keyword evidence="4 10" id="KW-0547">Nucleotide-binding</keyword>
<evidence type="ECO:0000256" key="9">
    <source>
        <dbReference type="NCBIfam" id="TIGR00233"/>
    </source>
</evidence>
<evidence type="ECO:0000256" key="8">
    <source>
        <dbReference type="ARBA" id="ARBA00049929"/>
    </source>
</evidence>
<dbReference type="NCBIfam" id="TIGR00233">
    <property type="entry name" value="trpS"/>
    <property type="match status" value="1"/>
</dbReference>
<dbReference type="CDD" id="cd00806">
    <property type="entry name" value="TrpRS_core"/>
    <property type="match status" value="1"/>
</dbReference>